<accession>A0A1D2M7Y1</accession>
<feature type="signal peptide" evidence="1">
    <location>
        <begin position="1"/>
        <end position="18"/>
    </location>
</feature>
<dbReference type="EMBL" id="LJIJ01002924">
    <property type="protein sequence ID" value="ODM89087.1"/>
    <property type="molecule type" value="Genomic_DNA"/>
</dbReference>
<gene>
    <name evidence="2" type="ORF">Ocin01_17593</name>
</gene>
<evidence type="ECO:0000256" key="1">
    <source>
        <dbReference type="SAM" id="SignalP"/>
    </source>
</evidence>
<evidence type="ECO:0000313" key="2">
    <source>
        <dbReference type="EMBL" id="ODM89087.1"/>
    </source>
</evidence>
<dbReference type="OrthoDB" id="10636751at2759"/>
<keyword evidence="3" id="KW-1185">Reference proteome</keyword>
<dbReference type="Proteomes" id="UP000094527">
    <property type="component" value="Unassembled WGS sequence"/>
</dbReference>
<protein>
    <submittedName>
        <fullName evidence="2">Uncharacterized protein</fullName>
    </submittedName>
</protein>
<name>A0A1D2M7Y1_ORCCI</name>
<comment type="caution">
    <text evidence="2">The sequence shown here is derived from an EMBL/GenBank/DDBJ whole genome shotgun (WGS) entry which is preliminary data.</text>
</comment>
<dbReference type="AlphaFoldDB" id="A0A1D2M7Y1"/>
<feature type="chain" id="PRO_5008903597" evidence="1">
    <location>
        <begin position="19"/>
        <end position="385"/>
    </location>
</feature>
<reference evidence="2 3" key="1">
    <citation type="journal article" date="2016" name="Genome Biol. Evol.">
        <title>Gene Family Evolution Reflects Adaptation to Soil Environmental Stressors in the Genome of the Collembolan Orchesella cincta.</title>
        <authorList>
            <person name="Faddeeva-Vakhrusheva A."/>
            <person name="Derks M.F."/>
            <person name="Anvar S.Y."/>
            <person name="Agamennone V."/>
            <person name="Suring W."/>
            <person name="Smit S."/>
            <person name="van Straalen N.M."/>
            <person name="Roelofs D."/>
        </authorList>
    </citation>
    <scope>NUCLEOTIDE SEQUENCE [LARGE SCALE GENOMIC DNA]</scope>
    <source>
        <tissue evidence="2">Mixed pool</tissue>
    </source>
</reference>
<dbReference type="STRING" id="48709.A0A1D2M7Y1"/>
<keyword evidence="1" id="KW-0732">Signal</keyword>
<organism evidence="2 3">
    <name type="scientific">Orchesella cincta</name>
    <name type="common">Springtail</name>
    <name type="synonym">Podura cincta</name>
    <dbReference type="NCBI Taxonomy" id="48709"/>
    <lineage>
        <taxon>Eukaryota</taxon>
        <taxon>Metazoa</taxon>
        <taxon>Ecdysozoa</taxon>
        <taxon>Arthropoda</taxon>
        <taxon>Hexapoda</taxon>
        <taxon>Collembola</taxon>
        <taxon>Entomobryomorpha</taxon>
        <taxon>Entomobryoidea</taxon>
        <taxon>Orchesellidae</taxon>
        <taxon>Orchesellinae</taxon>
        <taxon>Orchesella</taxon>
    </lineage>
</organism>
<sequence length="385" mass="42195">MVLFKFFTFCVILHSTTSTSLDISADVENSILTRALRDITGQYHPELHGDHAHEHTIGLGHEVPPTLSLTYVPPSTGYTFPPPPPPTGGTPNGYANCGCELKGRCAKEVLIRMVQLLAVLKNDVVCGETEYELCCPDDPWAGQIDIFKPLAECRPVEHCTRVYGTIPTDVQDFGVIGPCLGLGSVRCLDGKPLPPPGPISIIVPIVDYNPPPPTPPVYIPPPPPVVYEPPPTPPPVVYQPPVIPPTVPTTVYEPPVVPPTVYEPPVTYVPPPPVPPVVYEAPVTVYEPPAPVITYEPPTTYEAPVTTYESTYEPPIQRTERRRLESASLPDHRTCPDFMVMEATDDMDFHTAEEEAIIMGMVMGTRIPDLVLENISVFPRVFMVD</sequence>
<evidence type="ECO:0000313" key="3">
    <source>
        <dbReference type="Proteomes" id="UP000094527"/>
    </source>
</evidence>
<proteinExistence type="predicted"/>